<protein>
    <submittedName>
        <fullName evidence="1">Uncharacterized protein</fullName>
    </submittedName>
</protein>
<dbReference type="EMBL" id="BMAO01037067">
    <property type="protein sequence ID" value="GFR15056.1"/>
    <property type="molecule type" value="Genomic_DNA"/>
</dbReference>
<organism evidence="1 2">
    <name type="scientific">Trichonephila clavata</name>
    <name type="common">Joro spider</name>
    <name type="synonym">Nephila clavata</name>
    <dbReference type="NCBI Taxonomy" id="2740835"/>
    <lineage>
        <taxon>Eukaryota</taxon>
        <taxon>Metazoa</taxon>
        <taxon>Ecdysozoa</taxon>
        <taxon>Arthropoda</taxon>
        <taxon>Chelicerata</taxon>
        <taxon>Arachnida</taxon>
        <taxon>Araneae</taxon>
        <taxon>Araneomorphae</taxon>
        <taxon>Entelegynae</taxon>
        <taxon>Araneoidea</taxon>
        <taxon>Nephilidae</taxon>
        <taxon>Trichonephila</taxon>
    </lineage>
</organism>
<keyword evidence="2" id="KW-1185">Reference proteome</keyword>
<evidence type="ECO:0000313" key="2">
    <source>
        <dbReference type="Proteomes" id="UP000887116"/>
    </source>
</evidence>
<reference evidence="1" key="1">
    <citation type="submission" date="2020-07" db="EMBL/GenBank/DDBJ databases">
        <title>Multicomponent nature underlies the extraordinary mechanical properties of spider dragline silk.</title>
        <authorList>
            <person name="Kono N."/>
            <person name="Nakamura H."/>
            <person name="Mori M."/>
            <person name="Yoshida Y."/>
            <person name="Ohtoshi R."/>
            <person name="Malay A.D."/>
            <person name="Moran D.A.P."/>
            <person name="Tomita M."/>
            <person name="Numata K."/>
            <person name="Arakawa K."/>
        </authorList>
    </citation>
    <scope>NUCLEOTIDE SEQUENCE</scope>
</reference>
<dbReference type="AlphaFoldDB" id="A0A8X6LLG1"/>
<accession>A0A8X6LLG1</accession>
<gene>
    <name evidence="1" type="ORF">TNCT_710521</name>
</gene>
<comment type="caution">
    <text evidence="1">The sequence shown here is derived from an EMBL/GenBank/DDBJ whole genome shotgun (WGS) entry which is preliminary data.</text>
</comment>
<name>A0A8X6LLG1_TRICU</name>
<proteinExistence type="predicted"/>
<evidence type="ECO:0000313" key="1">
    <source>
        <dbReference type="EMBL" id="GFR15056.1"/>
    </source>
</evidence>
<sequence>MANCINLSQADIAKLIEASDSKVEVSEHKNHTSDKIESESSDIDFYTNNQQMNNKESIQSKNCEIKGKLSESVVIIFSVNSC</sequence>
<dbReference type="Proteomes" id="UP000887116">
    <property type="component" value="Unassembled WGS sequence"/>
</dbReference>